<dbReference type="Gene3D" id="3.40.50.410">
    <property type="entry name" value="von Willebrand factor, type A domain"/>
    <property type="match status" value="1"/>
</dbReference>
<dbReference type="FunFam" id="3.40.50.410:FF:000040">
    <property type="entry name" value="60 kDa SS-A/Ro ribonucleoprotein isoform X1"/>
    <property type="match status" value="1"/>
</dbReference>
<dbReference type="PROSITE" id="PS50988">
    <property type="entry name" value="TROVE"/>
    <property type="match status" value="1"/>
</dbReference>
<dbReference type="STRING" id="8022.A0A060XM49"/>
<dbReference type="InterPro" id="IPR037214">
    <property type="entry name" value="TROVE_dom_sf"/>
</dbReference>
<feature type="region of interest" description="Disordered" evidence="7">
    <location>
        <begin position="1"/>
        <end position="22"/>
    </location>
</feature>
<dbReference type="Proteomes" id="UP000193380">
    <property type="component" value="Unassembled WGS sequence"/>
</dbReference>
<keyword evidence="4" id="KW-0479">Metal-binding</keyword>
<reference evidence="9" key="2">
    <citation type="submission" date="2014-03" db="EMBL/GenBank/DDBJ databases">
        <authorList>
            <person name="Genoscope - CEA"/>
        </authorList>
    </citation>
    <scope>NUCLEOTIDE SEQUENCE</scope>
</reference>
<dbReference type="PANTHER" id="PTHR14202:SF0">
    <property type="entry name" value="RNA-BINDING PROTEIN RO60"/>
    <property type="match status" value="1"/>
</dbReference>
<name>A0A060XM49_ONCMY</name>
<dbReference type="SUPFAM" id="SSF140864">
    <property type="entry name" value="TROVE domain-like"/>
    <property type="match status" value="1"/>
</dbReference>
<keyword evidence="3" id="KW-0963">Cytoplasm</keyword>
<dbReference type="GO" id="GO:1990904">
    <property type="term" value="C:ribonucleoprotein complex"/>
    <property type="evidence" value="ECO:0007669"/>
    <property type="project" value="UniProtKB-KW"/>
</dbReference>
<evidence type="ECO:0000256" key="1">
    <source>
        <dbReference type="ARBA" id="ARBA00004496"/>
    </source>
</evidence>
<dbReference type="PaxDb" id="8022-A0A060XM49"/>
<dbReference type="GO" id="GO:0046872">
    <property type="term" value="F:metal ion binding"/>
    <property type="evidence" value="ECO:0007669"/>
    <property type="project" value="UniProtKB-KW"/>
</dbReference>
<evidence type="ECO:0000313" key="10">
    <source>
        <dbReference type="Proteomes" id="UP000193380"/>
    </source>
</evidence>
<dbReference type="Gene3D" id="3.30.420.10">
    <property type="entry name" value="Ribonuclease H-like superfamily/Ribonuclease H"/>
    <property type="match status" value="1"/>
</dbReference>
<sequence>MEPSGQDANDHGQNSVGDGEHPWEVTDMTRLRRFICYGSEMAIYDTKEHRLGMESALALLSLLQEGRGCEVVEEVKRLALEGRPVRANPSLFALAVCSQHLDLNTRQGAFRALSDVCRAPEHLFTFIQYKKEVKERMRCGIWGRALRKAVSDWYNKQDAMGLALAVTKYKTREGWSHQDLLRLSHAKPANEAIVLISKYVMKGWKEVQGAYADKENSEEVIKVLSYLEAVEKVKHSADEMEVSHLIEEHSLEREQLLTDHLRSKVVSSDQLVLEWPSQSPDLNPIEYLWAELKKRVRARRPTNMTQLHQLCQEEWAKIHPTYCVKLVEGYPKCGSYSNELKRVSDTQYLNWDASFLRDDMFTNVEPAGKRFVVAVDISTSLSSIVKGTSVSTAVAAAAMTMVFARTEAETQVMAYSEGAIVPCTITEGMSLRQVATELVKIPSGYTDCALPILWASEKRITVDMFIIFTNSACWHGEANPTECLRMYRHKMGIFSKLMVCGLTSNGLSIADPAEDRGMLDLCGFDLGAIEVIRNLALDLI</sequence>
<evidence type="ECO:0000256" key="5">
    <source>
        <dbReference type="ARBA" id="ARBA00022884"/>
    </source>
</evidence>
<dbReference type="InterPro" id="IPR056800">
    <property type="entry name" value="vWA_Ro60"/>
</dbReference>
<evidence type="ECO:0000256" key="7">
    <source>
        <dbReference type="SAM" id="MobiDB-lite"/>
    </source>
</evidence>
<keyword evidence="5" id="KW-0694">RNA-binding</keyword>
<dbReference type="InterPro" id="IPR040322">
    <property type="entry name" value="TROVE2"/>
</dbReference>
<protein>
    <recommendedName>
        <fullName evidence="8">TROVE domain-containing protein</fullName>
    </recommendedName>
</protein>
<keyword evidence="6" id="KW-0687">Ribonucleoprotein</keyword>
<evidence type="ECO:0000256" key="3">
    <source>
        <dbReference type="ARBA" id="ARBA00022490"/>
    </source>
</evidence>
<comment type="subcellular location">
    <subcellularLocation>
        <location evidence="1">Cytoplasm</location>
    </subcellularLocation>
</comment>
<comment type="similarity">
    <text evidence="2">Belongs to the Ro 60 kDa family.</text>
</comment>
<dbReference type="EMBL" id="FR905581">
    <property type="protein sequence ID" value="CDQ80272.1"/>
    <property type="molecule type" value="Genomic_DNA"/>
</dbReference>
<reference evidence="9" key="1">
    <citation type="journal article" date="2014" name="Nat. Commun.">
        <title>The rainbow trout genome provides novel insights into evolution after whole-genome duplication in vertebrates.</title>
        <authorList>
            <person name="Berthelot C."/>
            <person name="Brunet F."/>
            <person name="Chalopin D."/>
            <person name="Juanchich A."/>
            <person name="Bernard M."/>
            <person name="Noel B."/>
            <person name="Bento P."/>
            <person name="Da Silva C."/>
            <person name="Labadie K."/>
            <person name="Alberti A."/>
            <person name="Aury J.M."/>
            <person name="Louis A."/>
            <person name="Dehais P."/>
            <person name="Bardou P."/>
            <person name="Montfort J."/>
            <person name="Klopp C."/>
            <person name="Cabau C."/>
            <person name="Gaspin C."/>
            <person name="Thorgaard G.H."/>
            <person name="Boussaha M."/>
            <person name="Quillet E."/>
            <person name="Guyomard R."/>
            <person name="Galiana D."/>
            <person name="Bobe J."/>
            <person name="Volff J.N."/>
            <person name="Genet C."/>
            <person name="Wincker P."/>
            <person name="Jaillon O."/>
            <person name="Roest Crollius H."/>
            <person name="Guiguen Y."/>
        </authorList>
    </citation>
    <scope>NUCLEOTIDE SEQUENCE [LARGE SCALE GENOMIC DNA]</scope>
</reference>
<accession>A0A060XM49</accession>
<feature type="domain" description="TROVE" evidence="8">
    <location>
        <begin position="14"/>
        <end position="369"/>
    </location>
</feature>
<evidence type="ECO:0000259" key="8">
    <source>
        <dbReference type="PROSITE" id="PS50988"/>
    </source>
</evidence>
<dbReference type="Pfam" id="PF05731">
    <property type="entry name" value="TROVE"/>
    <property type="match status" value="1"/>
</dbReference>
<gene>
    <name evidence="9" type="ORF">GSONMT00018417001</name>
</gene>
<dbReference type="AlphaFoldDB" id="A0A060XM49"/>
<dbReference type="InterPro" id="IPR036397">
    <property type="entry name" value="RNaseH_sf"/>
</dbReference>
<dbReference type="SUPFAM" id="SSF53300">
    <property type="entry name" value="vWA-like"/>
    <property type="match status" value="1"/>
</dbReference>
<proteinExistence type="inferred from homology"/>
<dbReference type="Pfam" id="PF25045">
    <property type="entry name" value="vWA_Ro60"/>
    <property type="match status" value="1"/>
</dbReference>
<dbReference type="InterPro" id="IPR036465">
    <property type="entry name" value="vWFA_dom_sf"/>
</dbReference>
<dbReference type="InterPro" id="IPR008858">
    <property type="entry name" value="TROVE_dom"/>
</dbReference>
<dbReference type="GO" id="GO:0005737">
    <property type="term" value="C:cytoplasm"/>
    <property type="evidence" value="ECO:0007669"/>
    <property type="project" value="UniProtKB-SubCell"/>
</dbReference>
<evidence type="ECO:0000256" key="4">
    <source>
        <dbReference type="ARBA" id="ARBA00022723"/>
    </source>
</evidence>
<dbReference type="GO" id="GO:0003723">
    <property type="term" value="F:RNA binding"/>
    <property type="evidence" value="ECO:0007669"/>
    <property type="project" value="UniProtKB-KW"/>
</dbReference>
<dbReference type="PANTHER" id="PTHR14202">
    <property type="entry name" value="60 KDA RIBONUCLEOPROTEIN SSA/RO"/>
    <property type="match status" value="1"/>
</dbReference>
<evidence type="ECO:0000256" key="2">
    <source>
        <dbReference type="ARBA" id="ARBA00007814"/>
    </source>
</evidence>
<organism evidence="9 10">
    <name type="scientific">Oncorhynchus mykiss</name>
    <name type="common">Rainbow trout</name>
    <name type="synonym">Salmo gairdneri</name>
    <dbReference type="NCBI Taxonomy" id="8022"/>
    <lineage>
        <taxon>Eukaryota</taxon>
        <taxon>Metazoa</taxon>
        <taxon>Chordata</taxon>
        <taxon>Craniata</taxon>
        <taxon>Vertebrata</taxon>
        <taxon>Euteleostomi</taxon>
        <taxon>Actinopterygii</taxon>
        <taxon>Neopterygii</taxon>
        <taxon>Teleostei</taxon>
        <taxon>Protacanthopterygii</taxon>
        <taxon>Salmoniformes</taxon>
        <taxon>Salmonidae</taxon>
        <taxon>Salmoninae</taxon>
        <taxon>Oncorhynchus</taxon>
    </lineage>
</organism>
<evidence type="ECO:0000256" key="6">
    <source>
        <dbReference type="ARBA" id="ARBA00023274"/>
    </source>
</evidence>
<evidence type="ECO:0000313" key="9">
    <source>
        <dbReference type="EMBL" id="CDQ80272.1"/>
    </source>
</evidence>